<gene>
    <name evidence="2" type="ORF">ACFQVC_00765</name>
</gene>
<dbReference type="InterPro" id="IPR050397">
    <property type="entry name" value="Env_Response_Regulators"/>
</dbReference>
<dbReference type="InterPro" id="IPR000595">
    <property type="entry name" value="cNMP-bd_dom"/>
</dbReference>
<dbReference type="InterPro" id="IPR045641">
    <property type="entry name" value="SrpI-like"/>
</dbReference>
<name>A0ABW2J9R9_9ACTN</name>
<dbReference type="Pfam" id="PF19307">
    <property type="entry name" value="SrpI-like"/>
    <property type="match status" value="1"/>
</dbReference>
<protein>
    <submittedName>
        <fullName evidence="2">Family 2B encapsulin nanocompartment shell protein</fullName>
    </submittedName>
</protein>
<dbReference type="EMBL" id="JBHTCF010000001">
    <property type="protein sequence ID" value="MFC7302745.1"/>
    <property type="molecule type" value="Genomic_DNA"/>
</dbReference>
<dbReference type="InterPro" id="IPR049817">
    <property type="entry name" value="Encap_f2b"/>
</dbReference>
<dbReference type="RefSeq" id="WP_381825260.1">
    <property type="nucleotide sequence ID" value="NZ_JBHTCF010000001.1"/>
</dbReference>
<comment type="caution">
    <text evidence="2">The sequence shown here is derived from an EMBL/GenBank/DDBJ whole genome shotgun (WGS) entry which is preliminary data.</text>
</comment>
<dbReference type="Proteomes" id="UP001596523">
    <property type="component" value="Unassembled WGS sequence"/>
</dbReference>
<dbReference type="PROSITE" id="PS50042">
    <property type="entry name" value="CNMP_BINDING_3"/>
    <property type="match status" value="1"/>
</dbReference>
<dbReference type="NCBIfam" id="NF041163">
    <property type="entry name" value="encap_f2b"/>
    <property type="match status" value="1"/>
</dbReference>
<evidence type="ECO:0000313" key="3">
    <source>
        <dbReference type="Proteomes" id="UP001596523"/>
    </source>
</evidence>
<sequence>MTDRLSLSPDAARQLATTTKTVPQMRGITPRYLLRALPWVDVESGVYRVNRRRTYVLGDDRISTHTDSGSARVVPGDLREIPYLREADDALLGELADAFTEVTFEAGQVLAQEGDPADRLWVLVQGRAEKRVTGRYGDEALLEVIGDGQYFDLEAWTRSEPMPYRVQALTPGTALCAERSALARLVDRDEGLRDAVEAYSTGDGVVPGSEVPVDLTSGHIGEPDLPGTYVDYEDTPREYHMTLAQTVLRVHTRVADLYNGPIDQTRAQSNLTIAALRERQEAALLNHPSFGLFNNVGPGQRVQTRTGAPTPDDLDELLAKVWKQPGYFLAHPRAIAAFGRECTRRGVPPVTDSRFGSPLLTWRGVPLLPSDKVRFSGGPGVGTTEILLMRMGEAEQGVVGLRPSSVPDEAEPGLSMRNMGVDNKGITSYLMTAYFNTAVLVEDAIAVLQNVEVSKYHDYS</sequence>
<organism evidence="2 3">
    <name type="scientific">Streptomyces monticola</name>
    <dbReference type="NCBI Taxonomy" id="2666263"/>
    <lineage>
        <taxon>Bacteria</taxon>
        <taxon>Bacillati</taxon>
        <taxon>Actinomycetota</taxon>
        <taxon>Actinomycetes</taxon>
        <taxon>Kitasatosporales</taxon>
        <taxon>Streptomycetaceae</taxon>
        <taxon>Streptomyces</taxon>
    </lineage>
</organism>
<dbReference type="CDD" id="cd00038">
    <property type="entry name" value="CAP_ED"/>
    <property type="match status" value="1"/>
</dbReference>
<reference evidence="3" key="1">
    <citation type="journal article" date="2019" name="Int. J. Syst. Evol. Microbiol.">
        <title>The Global Catalogue of Microorganisms (GCM) 10K type strain sequencing project: providing services to taxonomists for standard genome sequencing and annotation.</title>
        <authorList>
            <consortium name="The Broad Institute Genomics Platform"/>
            <consortium name="The Broad Institute Genome Sequencing Center for Infectious Disease"/>
            <person name="Wu L."/>
            <person name="Ma J."/>
        </authorList>
    </citation>
    <scope>NUCLEOTIDE SEQUENCE [LARGE SCALE GENOMIC DNA]</scope>
    <source>
        <strain evidence="3">SYNS20</strain>
    </source>
</reference>
<evidence type="ECO:0000259" key="1">
    <source>
        <dbReference type="PROSITE" id="PS50042"/>
    </source>
</evidence>
<dbReference type="PANTHER" id="PTHR24567">
    <property type="entry name" value="CRP FAMILY TRANSCRIPTIONAL REGULATORY PROTEIN"/>
    <property type="match status" value="1"/>
</dbReference>
<keyword evidence="3" id="KW-1185">Reference proteome</keyword>
<dbReference type="InterPro" id="IPR018490">
    <property type="entry name" value="cNMP-bd_dom_sf"/>
</dbReference>
<dbReference type="PANTHER" id="PTHR24567:SF74">
    <property type="entry name" value="HTH-TYPE TRANSCRIPTIONAL REGULATOR ARCR"/>
    <property type="match status" value="1"/>
</dbReference>
<dbReference type="Pfam" id="PF00027">
    <property type="entry name" value="cNMP_binding"/>
    <property type="match status" value="1"/>
</dbReference>
<dbReference type="InterPro" id="IPR014710">
    <property type="entry name" value="RmlC-like_jellyroll"/>
</dbReference>
<proteinExistence type="predicted"/>
<evidence type="ECO:0000313" key="2">
    <source>
        <dbReference type="EMBL" id="MFC7302745.1"/>
    </source>
</evidence>
<dbReference type="SMART" id="SM00100">
    <property type="entry name" value="cNMP"/>
    <property type="match status" value="1"/>
</dbReference>
<feature type="domain" description="Cyclic nucleotide-binding" evidence="1">
    <location>
        <begin position="83"/>
        <end position="186"/>
    </location>
</feature>
<accession>A0ABW2J9R9</accession>
<dbReference type="SUPFAM" id="SSF51206">
    <property type="entry name" value="cAMP-binding domain-like"/>
    <property type="match status" value="1"/>
</dbReference>
<dbReference type="Gene3D" id="2.60.120.10">
    <property type="entry name" value="Jelly Rolls"/>
    <property type="match status" value="1"/>
</dbReference>